<dbReference type="SMART" id="SM00316">
    <property type="entry name" value="S1"/>
    <property type="match status" value="1"/>
</dbReference>
<dbReference type="EMBL" id="FORP01000021">
    <property type="protein sequence ID" value="SFK43779.1"/>
    <property type="molecule type" value="Genomic_DNA"/>
</dbReference>
<evidence type="ECO:0000313" key="3">
    <source>
        <dbReference type="Proteomes" id="UP000199025"/>
    </source>
</evidence>
<sequence length="78" mass="8328">MSQSTTWHEFVANSSEGGAVEATVTKVLPFGALLEVAPGVHGLLPSDEWPAEPAPGSTVRVRVAEIDVLRRRMRFAAA</sequence>
<keyword evidence="3" id="KW-1185">Reference proteome</keyword>
<dbReference type="OrthoDB" id="3696341at2"/>
<dbReference type="PROSITE" id="PS50126">
    <property type="entry name" value="S1"/>
    <property type="match status" value="1"/>
</dbReference>
<protein>
    <submittedName>
        <fullName evidence="2">S1 RNA binding domain-containing protein</fullName>
    </submittedName>
</protein>
<dbReference type="Proteomes" id="UP000199025">
    <property type="component" value="Unassembled WGS sequence"/>
</dbReference>
<accession>A0A1I3ZJQ0</accession>
<dbReference type="Pfam" id="PF00575">
    <property type="entry name" value="S1"/>
    <property type="match status" value="1"/>
</dbReference>
<dbReference type="InterPro" id="IPR003029">
    <property type="entry name" value="S1_domain"/>
</dbReference>
<evidence type="ECO:0000259" key="1">
    <source>
        <dbReference type="PROSITE" id="PS50126"/>
    </source>
</evidence>
<evidence type="ECO:0000313" key="2">
    <source>
        <dbReference type="EMBL" id="SFK43779.1"/>
    </source>
</evidence>
<dbReference type="GO" id="GO:0003676">
    <property type="term" value="F:nucleic acid binding"/>
    <property type="evidence" value="ECO:0007669"/>
    <property type="project" value="InterPro"/>
</dbReference>
<dbReference type="AlphaFoldDB" id="A0A1I3ZJQ0"/>
<dbReference type="Gene3D" id="2.40.50.140">
    <property type="entry name" value="Nucleic acid-binding proteins"/>
    <property type="match status" value="1"/>
</dbReference>
<reference evidence="2 3" key="1">
    <citation type="submission" date="2016-10" db="EMBL/GenBank/DDBJ databases">
        <authorList>
            <person name="de Groot N.N."/>
        </authorList>
    </citation>
    <scope>NUCLEOTIDE SEQUENCE [LARGE SCALE GENOMIC DNA]</scope>
    <source>
        <strain evidence="2 3">DSM 44468</strain>
    </source>
</reference>
<feature type="domain" description="S1 motif" evidence="1">
    <location>
        <begin position="17"/>
        <end position="78"/>
    </location>
</feature>
<gene>
    <name evidence="2" type="ORF">SAMN05421835_12138</name>
</gene>
<name>A0A1I3ZJQ0_9PSEU</name>
<proteinExistence type="predicted"/>
<dbReference type="STRING" id="115433.SAMN05421835_12138"/>
<organism evidence="2 3">
    <name type="scientific">Amycolatopsis sacchari</name>
    <dbReference type="NCBI Taxonomy" id="115433"/>
    <lineage>
        <taxon>Bacteria</taxon>
        <taxon>Bacillati</taxon>
        <taxon>Actinomycetota</taxon>
        <taxon>Actinomycetes</taxon>
        <taxon>Pseudonocardiales</taxon>
        <taxon>Pseudonocardiaceae</taxon>
        <taxon>Amycolatopsis</taxon>
    </lineage>
</organism>
<dbReference type="InterPro" id="IPR012340">
    <property type="entry name" value="NA-bd_OB-fold"/>
</dbReference>
<dbReference type="SUPFAM" id="SSF50249">
    <property type="entry name" value="Nucleic acid-binding proteins"/>
    <property type="match status" value="1"/>
</dbReference>
<dbReference type="RefSeq" id="WP_091513370.1">
    <property type="nucleotide sequence ID" value="NZ_CBDQZW010000051.1"/>
</dbReference>
<dbReference type="CDD" id="cd00164">
    <property type="entry name" value="S1_like"/>
    <property type="match status" value="1"/>
</dbReference>